<protein>
    <submittedName>
        <fullName evidence="2">Uncharacterized protein</fullName>
    </submittedName>
</protein>
<name>A0A2R6XBN7_MARPO</name>
<feature type="compositionally biased region" description="Basic and acidic residues" evidence="1">
    <location>
        <begin position="147"/>
        <end position="181"/>
    </location>
</feature>
<feature type="region of interest" description="Disordered" evidence="1">
    <location>
        <begin position="201"/>
        <end position="251"/>
    </location>
</feature>
<keyword evidence="3" id="KW-1185">Reference proteome</keyword>
<reference evidence="3" key="1">
    <citation type="journal article" date="2017" name="Cell">
        <title>Insights into land plant evolution garnered from the Marchantia polymorpha genome.</title>
        <authorList>
            <person name="Bowman J.L."/>
            <person name="Kohchi T."/>
            <person name="Yamato K.T."/>
            <person name="Jenkins J."/>
            <person name="Shu S."/>
            <person name="Ishizaki K."/>
            <person name="Yamaoka S."/>
            <person name="Nishihama R."/>
            <person name="Nakamura Y."/>
            <person name="Berger F."/>
            <person name="Adam C."/>
            <person name="Aki S.S."/>
            <person name="Althoff F."/>
            <person name="Araki T."/>
            <person name="Arteaga-Vazquez M.A."/>
            <person name="Balasubrmanian S."/>
            <person name="Barry K."/>
            <person name="Bauer D."/>
            <person name="Boehm C.R."/>
            <person name="Briginshaw L."/>
            <person name="Caballero-Perez J."/>
            <person name="Catarino B."/>
            <person name="Chen F."/>
            <person name="Chiyoda S."/>
            <person name="Chovatia M."/>
            <person name="Davies K.M."/>
            <person name="Delmans M."/>
            <person name="Demura T."/>
            <person name="Dierschke T."/>
            <person name="Dolan L."/>
            <person name="Dorantes-Acosta A.E."/>
            <person name="Eklund D.M."/>
            <person name="Florent S.N."/>
            <person name="Flores-Sandoval E."/>
            <person name="Fujiyama A."/>
            <person name="Fukuzawa H."/>
            <person name="Galik B."/>
            <person name="Grimanelli D."/>
            <person name="Grimwood J."/>
            <person name="Grossniklaus U."/>
            <person name="Hamada T."/>
            <person name="Haseloff J."/>
            <person name="Hetherington A.J."/>
            <person name="Higo A."/>
            <person name="Hirakawa Y."/>
            <person name="Hundley H.N."/>
            <person name="Ikeda Y."/>
            <person name="Inoue K."/>
            <person name="Inoue S.I."/>
            <person name="Ishida S."/>
            <person name="Jia Q."/>
            <person name="Kakita M."/>
            <person name="Kanazawa T."/>
            <person name="Kawai Y."/>
            <person name="Kawashima T."/>
            <person name="Kennedy M."/>
            <person name="Kinose K."/>
            <person name="Kinoshita T."/>
            <person name="Kohara Y."/>
            <person name="Koide E."/>
            <person name="Komatsu K."/>
            <person name="Kopischke S."/>
            <person name="Kubo M."/>
            <person name="Kyozuka J."/>
            <person name="Lagercrantz U."/>
            <person name="Lin S.S."/>
            <person name="Lindquist E."/>
            <person name="Lipzen A.M."/>
            <person name="Lu C.W."/>
            <person name="De Luna E."/>
            <person name="Martienssen R.A."/>
            <person name="Minamino N."/>
            <person name="Mizutani M."/>
            <person name="Mizutani M."/>
            <person name="Mochizuki N."/>
            <person name="Monte I."/>
            <person name="Mosher R."/>
            <person name="Nagasaki H."/>
            <person name="Nakagami H."/>
            <person name="Naramoto S."/>
            <person name="Nishitani K."/>
            <person name="Ohtani M."/>
            <person name="Okamoto T."/>
            <person name="Okumura M."/>
            <person name="Phillips J."/>
            <person name="Pollak B."/>
            <person name="Reinders A."/>
            <person name="Rovekamp M."/>
            <person name="Sano R."/>
            <person name="Sawa S."/>
            <person name="Schmid M.W."/>
            <person name="Shirakawa M."/>
            <person name="Solano R."/>
            <person name="Spunde A."/>
            <person name="Suetsugu N."/>
            <person name="Sugano S."/>
            <person name="Sugiyama A."/>
            <person name="Sun R."/>
            <person name="Suzuki Y."/>
            <person name="Takenaka M."/>
            <person name="Takezawa D."/>
            <person name="Tomogane H."/>
            <person name="Tsuzuki M."/>
            <person name="Ueda T."/>
            <person name="Umeda M."/>
            <person name="Ward J.M."/>
            <person name="Watanabe Y."/>
            <person name="Yazaki K."/>
            <person name="Yokoyama R."/>
            <person name="Yoshitake Y."/>
            <person name="Yotsui I."/>
            <person name="Zachgo S."/>
            <person name="Schmutz J."/>
        </authorList>
    </citation>
    <scope>NUCLEOTIDE SEQUENCE [LARGE SCALE GENOMIC DNA]</scope>
    <source>
        <strain evidence="3">Tak-1</strain>
    </source>
</reference>
<evidence type="ECO:0000256" key="1">
    <source>
        <dbReference type="SAM" id="MobiDB-lite"/>
    </source>
</evidence>
<evidence type="ECO:0000313" key="2">
    <source>
        <dbReference type="EMBL" id="PTQ43523.1"/>
    </source>
</evidence>
<organism evidence="2 3">
    <name type="scientific">Marchantia polymorpha</name>
    <name type="common">Common liverwort</name>
    <name type="synonym">Marchantia aquatica</name>
    <dbReference type="NCBI Taxonomy" id="3197"/>
    <lineage>
        <taxon>Eukaryota</taxon>
        <taxon>Viridiplantae</taxon>
        <taxon>Streptophyta</taxon>
        <taxon>Embryophyta</taxon>
        <taxon>Marchantiophyta</taxon>
        <taxon>Marchantiopsida</taxon>
        <taxon>Marchantiidae</taxon>
        <taxon>Marchantiales</taxon>
        <taxon>Marchantiaceae</taxon>
        <taxon>Marchantia</taxon>
    </lineage>
</organism>
<evidence type="ECO:0000313" key="3">
    <source>
        <dbReference type="Proteomes" id="UP000244005"/>
    </source>
</evidence>
<feature type="compositionally biased region" description="Gly residues" evidence="1">
    <location>
        <begin position="206"/>
        <end position="216"/>
    </location>
</feature>
<gene>
    <name evidence="2" type="ORF">MARPO_0024s0041</name>
</gene>
<feature type="compositionally biased region" description="Basic and acidic residues" evidence="1">
    <location>
        <begin position="233"/>
        <end position="250"/>
    </location>
</feature>
<accession>A0A2R6XBN7</accession>
<dbReference type="AlphaFoldDB" id="A0A2R6XBN7"/>
<dbReference type="EMBL" id="KZ772696">
    <property type="protein sequence ID" value="PTQ43523.1"/>
    <property type="molecule type" value="Genomic_DNA"/>
</dbReference>
<sequence>MVILPEPDSSILLKKTKHDKGSHITTLSSPTTALAKSTPFSLLSLSPSLSFLFLHSTPLHSLPFPVFCFFSCTAQHEHEHLNLCRKPRDLETHSQRETYSAHHHNLCTRGRHSACARIKHHSAECTRSAERATLDDRDNWAVQIDSQADRQTGRVGERSRGQGRDGTRRDETSRAEGRGGRADSRRRRWRWRWWWVGGSERAREGASGGGDGMGWDGDGDDGKARQGKGRQVKGRDGTDRQTETRRDAPRGRQFSLPSVRCFVACYAKRLRAALSRSIIIRLRHIFVLYEAEAELRRVCAEATEKHFLI</sequence>
<feature type="region of interest" description="Disordered" evidence="1">
    <location>
        <begin position="138"/>
        <end position="181"/>
    </location>
</feature>
<proteinExistence type="predicted"/>
<dbReference type="Proteomes" id="UP000244005">
    <property type="component" value="Unassembled WGS sequence"/>
</dbReference>